<protein>
    <submittedName>
        <fullName evidence="2">Helix-turn-helix domain-containing protein</fullName>
    </submittedName>
</protein>
<dbReference type="InterPro" id="IPR001387">
    <property type="entry name" value="Cro/C1-type_HTH"/>
</dbReference>
<dbReference type="AlphaFoldDB" id="A0A921FP70"/>
<dbReference type="Proteomes" id="UP000703315">
    <property type="component" value="Unassembled WGS sequence"/>
</dbReference>
<dbReference type="InterPro" id="IPR010982">
    <property type="entry name" value="Lambda_DNA-bd_dom_sf"/>
</dbReference>
<evidence type="ECO:0000313" key="2">
    <source>
        <dbReference type="EMBL" id="HJF15166.1"/>
    </source>
</evidence>
<dbReference type="RefSeq" id="WP_303906788.1">
    <property type="nucleotide sequence ID" value="NZ_DYXC01000115.1"/>
</dbReference>
<dbReference type="CDD" id="cd00093">
    <property type="entry name" value="HTH_XRE"/>
    <property type="match status" value="1"/>
</dbReference>
<evidence type="ECO:0000259" key="1">
    <source>
        <dbReference type="PROSITE" id="PS50943"/>
    </source>
</evidence>
<dbReference type="Pfam" id="PF01381">
    <property type="entry name" value="HTH_3"/>
    <property type="match status" value="1"/>
</dbReference>
<gene>
    <name evidence="2" type="ORF">K8V32_10255</name>
</gene>
<name>A0A921FP70_9MICC</name>
<dbReference type="Gene3D" id="1.10.260.40">
    <property type="entry name" value="lambda repressor-like DNA-binding domains"/>
    <property type="match status" value="1"/>
</dbReference>
<feature type="domain" description="HTH cro/C1-type" evidence="1">
    <location>
        <begin position="55"/>
        <end position="109"/>
    </location>
</feature>
<dbReference type="PROSITE" id="PS50943">
    <property type="entry name" value="HTH_CROC1"/>
    <property type="match status" value="1"/>
</dbReference>
<comment type="caution">
    <text evidence="2">The sequence shown here is derived from an EMBL/GenBank/DDBJ whole genome shotgun (WGS) entry which is preliminary data.</text>
</comment>
<proteinExistence type="predicted"/>
<reference evidence="2" key="1">
    <citation type="journal article" date="2021" name="PeerJ">
        <title>Extensive microbial diversity within the chicken gut microbiome revealed by metagenomics and culture.</title>
        <authorList>
            <person name="Gilroy R."/>
            <person name="Ravi A."/>
            <person name="Getino M."/>
            <person name="Pursley I."/>
            <person name="Horton D.L."/>
            <person name="Alikhan N.F."/>
            <person name="Baker D."/>
            <person name="Gharbi K."/>
            <person name="Hall N."/>
            <person name="Watson M."/>
            <person name="Adriaenssens E.M."/>
            <person name="Foster-Nyarko E."/>
            <person name="Jarju S."/>
            <person name="Secka A."/>
            <person name="Antonio M."/>
            <person name="Oren A."/>
            <person name="Chaudhuri R.R."/>
            <person name="La Ragione R."/>
            <person name="Hildebrand F."/>
            <person name="Pallen M.J."/>
        </authorList>
    </citation>
    <scope>NUCLEOTIDE SEQUENCE</scope>
    <source>
        <strain evidence="2">ChiHjej13B12-14962</strain>
    </source>
</reference>
<sequence length="116" mass="12849">MYKNHNEVIELSKKFSDLASRARETWSDDAQKIYDAASQVFQAEVAAQVKLGRDLASARRGHAMTQAQLADATGVPQAEISRIENGNANLTIEAISRLATALDKRFVLQWHPTVEP</sequence>
<accession>A0A921FP70</accession>
<dbReference type="GO" id="GO:0003677">
    <property type="term" value="F:DNA binding"/>
    <property type="evidence" value="ECO:0007669"/>
    <property type="project" value="InterPro"/>
</dbReference>
<dbReference type="SUPFAM" id="SSF47413">
    <property type="entry name" value="lambda repressor-like DNA-binding domains"/>
    <property type="match status" value="1"/>
</dbReference>
<reference evidence="2" key="2">
    <citation type="submission" date="2021-09" db="EMBL/GenBank/DDBJ databases">
        <authorList>
            <person name="Gilroy R."/>
        </authorList>
    </citation>
    <scope>NUCLEOTIDE SEQUENCE</scope>
    <source>
        <strain evidence="2">ChiHjej13B12-14962</strain>
    </source>
</reference>
<dbReference type="EMBL" id="DYXC01000115">
    <property type="protein sequence ID" value="HJF15166.1"/>
    <property type="molecule type" value="Genomic_DNA"/>
</dbReference>
<dbReference type="SMART" id="SM00530">
    <property type="entry name" value="HTH_XRE"/>
    <property type="match status" value="1"/>
</dbReference>
<evidence type="ECO:0000313" key="3">
    <source>
        <dbReference type="Proteomes" id="UP000703315"/>
    </source>
</evidence>
<organism evidence="2 3">
    <name type="scientific">Enteractinococcus helveticum</name>
    <dbReference type="NCBI Taxonomy" id="1837282"/>
    <lineage>
        <taxon>Bacteria</taxon>
        <taxon>Bacillati</taxon>
        <taxon>Actinomycetota</taxon>
        <taxon>Actinomycetes</taxon>
        <taxon>Micrococcales</taxon>
        <taxon>Micrococcaceae</taxon>
    </lineage>
</organism>